<dbReference type="GO" id="GO:1990918">
    <property type="term" value="P:double-strand break repair involved in meiotic recombination"/>
    <property type="evidence" value="ECO:0007669"/>
    <property type="project" value="TreeGrafter"/>
</dbReference>
<comment type="caution">
    <text evidence="7">The sequence shown here is derived from an EMBL/GenBank/DDBJ whole genome shotgun (WGS) entry which is preliminary data.</text>
</comment>
<feature type="region of interest" description="Disordered" evidence="6">
    <location>
        <begin position="1"/>
        <end position="30"/>
    </location>
</feature>
<sequence length="722" mass="80409">MVPSRKRPSSSFVSPFPSKKNAPSSSSSSSSQTLIDKMVIVLADAGCTISSPPSLPSDLHRFRVHLHRLFSVNSSLRSDFLSAFSSYINSSSVDLHRILMPSSCEGSCATRDSLARSLLLVPSIQLELQELLLEKLPEYFDVSDADIARLILNQFRWLDFLVDPEAFSDKLLQVLSICPLQLKKEIIGSLSEIIGDRNNKNVVDCLQQLLQEDSAVIVPVLDSFSNLSLDDQLQEQVITIALPYIRTIDAEYMPYLLRFLLLSATSTNARWIIARIREQLKFVGLSNPLAKVSNKNKGKSVVANTEASILDALKSCLRFKTMLCQEILKELKSLENARDHKVIDIWLLILIYTNGEALEKSVEKIFKRKIIEGCITAVMFDQCIQCNKELVKDYFPSFLSLAEYLFASKEQKAREFSSHMYISLFKEFADMYSRREVLGALVTHVGSGVGFEVGSGLDTMILLASECSQELLSHSYHITGILDYLEEFSIENLHKVYQVFSSLALSARSNADSCGSSIANELLMIVRKQLCNPDLKYKKMGLIGTLKIVSCLGDAHNNICPSQSQVVGIFYLQKSNCVEALELLRMSLDSCKHLPMALILLYDELTTILEYRTLQPAIMDWVGKHIGEFESRFLADLESGRLPTNDSYCDLEGTLWMNLDGDISPICLNILPLLSSATQSASLQILPANFLLLSTIERLANKGSLGGIDALLGCPLHLPSPK</sequence>
<keyword evidence="8" id="KW-1185">Reference proteome</keyword>
<evidence type="ECO:0000313" key="7">
    <source>
        <dbReference type="EMBL" id="KAK6916861.1"/>
    </source>
</evidence>
<dbReference type="GO" id="GO:0036297">
    <property type="term" value="P:interstrand cross-link repair"/>
    <property type="evidence" value="ECO:0007669"/>
    <property type="project" value="TreeGrafter"/>
</dbReference>
<evidence type="ECO:0000256" key="6">
    <source>
        <dbReference type="SAM" id="MobiDB-lite"/>
    </source>
</evidence>
<proteinExistence type="inferred from homology"/>
<feature type="non-terminal residue" evidence="7">
    <location>
        <position position="722"/>
    </location>
</feature>
<dbReference type="GO" id="GO:0070182">
    <property type="term" value="F:DNA polymerase binding"/>
    <property type="evidence" value="ECO:0007669"/>
    <property type="project" value="TreeGrafter"/>
</dbReference>
<evidence type="ECO:0000256" key="1">
    <source>
        <dbReference type="ARBA" id="ARBA00004123"/>
    </source>
</evidence>
<feature type="compositionally biased region" description="Low complexity" evidence="6">
    <location>
        <begin position="9"/>
        <end position="30"/>
    </location>
</feature>
<evidence type="ECO:0000256" key="3">
    <source>
        <dbReference type="ARBA" id="ARBA00022843"/>
    </source>
</evidence>
<reference evidence="7 8" key="1">
    <citation type="submission" date="2023-12" db="EMBL/GenBank/DDBJ databases">
        <title>A high-quality genome assembly for Dillenia turbinata (Dilleniales).</title>
        <authorList>
            <person name="Chanderbali A."/>
        </authorList>
    </citation>
    <scope>NUCLEOTIDE SEQUENCE [LARGE SCALE GENOMIC DNA]</scope>
    <source>
        <strain evidence="7">LSX21</strain>
        <tissue evidence="7">Leaf</tissue>
    </source>
</reference>
<dbReference type="GO" id="GO:0031573">
    <property type="term" value="P:mitotic intra-S DNA damage checkpoint signaling"/>
    <property type="evidence" value="ECO:0007669"/>
    <property type="project" value="TreeGrafter"/>
</dbReference>
<keyword evidence="2" id="KW-1017">Isopeptide bond</keyword>
<comment type="similarity">
    <text evidence="5">Belongs to the Fanconi anemia protein FANCD2 family.</text>
</comment>
<comment type="subcellular location">
    <subcellularLocation>
        <location evidence="1">Nucleus</location>
    </subcellularLocation>
</comment>
<evidence type="ECO:0000256" key="5">
    <source>
        <dbReference type="ARBA" id="ARBA00093456"/>
    </source>
</evidence>
<dbReference type="EMBL" id="JBAMMX010000023">
    <property type="protein sequence ID" value="KAK6916861.1"/>
    <property type="molecule type" value="Genomic_DNA"/>
</dbReference>
<accession>A0AAN8YXL7</accession>
<gene>
    <name evidence="7" type="ORF">RJ641_017612</name>
</gene>
<evidence type="ECO:0000256" key="4">
    <source>
        <dbReference type="ARBA" id="ARBA00023242"/>
    </source>
</evidence>
<dbReference type="AlphaFoldDB" id="A0AAN8YXL7"/>
<dbReference type="PANTHER" id="PTHR32086">
    <property type="entry name" value="FANCONI ANEMIA GROUP D2 PROTEIN"/>
    <property type="match status" value="1"/>
</dbReference>
<organism evidence="7 8">
    <name type="scientific">Dillenia turbinata</name>
    <dbReference type="NCBI Taxonomy" id="194707"/>
    <lineage>
        <taxon>Eukaryota</taxon>
        <taxon>Viridiplantae</taxon>
        <taxon>Streptophyta</taxon>
        <taxon>Embryophyta</taxon>
        <taxon>Tracheophyta</taxon>
        <taxon>Spermatophyta</taxon>
        <taxon>Magnoliopsida</taxon>
        <taxon>eudicotyledons</taxon>
        <taxon>Gunneridae</taxon>
        <taxon>Pentapetalae</taxon>
        <taxon>Dilleniales</taxon>
        <taxon>Dilleniaceae</taxon>
        <taxon>Dillenia</taxon>
    </lineage>
</organism>
<dbReference type="GO" id="GO:0005634">
    <property type="term" value="C:nucleus"/>
    <property type="evidence" value="ECO:0007669"/>
    <property type="project" value="UniProtKB-SubCell"/>
</dbReference>
<dbReference type="PANTHER" id="PTHR32086:SF0">
    <property type="entry name" value="FANCONI ANEMIA GROUP D2 PROTEIN"/>
    <property type="match status" value="1"/>
</dbReference>
<keyword evidence="4" id="KW-0539">Nucleus</keyword>
<keyword evidence="3" id="KW-0832">Ubl conjugation</keyword>
<protein>
    <submittedName>
        <fullName evidence="7">Fanconi anemia protein FANCD2</fullName>
    </submittedName>
</protein>
<evidence type="ECO:0000313" key="8">
    <source>
        <dbReference type="Proteomes" id="UP001370490"/>
    </source>
</evidence>
<dbReference type="GO" id="GO:0007129">
    <property type="term" value="P:homologous chromosome pairing at meiosis"/>
    <property type="evidence" value="ECO:0007669"/>
    <property type="project" value="TreeGrafter"/>
</dbReference>
<name>A0AAN8YXL7_9MAGN</name>
<dbReference type="Pfam" id="PF14631">
    <property type="entry name" value="FancD2"/>
    <property type="match status" value="1"/>
</dbReference>
<evidence type="ECO:0000256" key="2">
    <source>
        <dbReference type="ARBA" id="ARBA00022499"/>
    </source>
</evidence>
<dbReference type="GO" id="GO:0000793">
    <property type="term" value="C:condensed chromosome"/>
    <property type="evidence" value="ECO:0007669"/>
    <property type="project" value="TreeGrafter"/>
</dbReference>
<dbReference type="Proteomes" id="UP001370490">
    <property type="component" value="Unassembled WGS sequence"/>
</dbReference>
<dbReference type="InterPro" id="IPR029448">
    <property type="entry name" value="FANCD2"/>
</dbReference>